<dbReference type="PANTHER" id="PTHR32309">
    <property type="entry name" value="TYROSINE-PROTEIN KINASE"/>
    <property type="match status" value="1"/>
</dbReference>
<feature type="domain" description="AAA" evidence="19">
    <location>
        <begin position="274"/>
        <end position="395"/>
    </location>
</feature>
<evidence type="ECO:0000256" key="5">
    <source>
        <dbReference type="ARBA" id="ARBA00011903"/>
    </source>
</evidence>
<feature type="transmembrane region" description="Helical" evidence="17">
    <location>
        <begin position="12"/>
        <end position="34"/>
    </location>
</feature>
<keyword evidence="9 17" id="KW-0812">Transmembrane</keyword>
<evidence type="ECO:0000259" key="19">
    <source>
        <dbReference type="Pfam" id="PF13614"/>
    </source>
</evidence>
<evidence type="ECO:0000256" key="1">
    <source>
        <dbReference type="ARBA" id="ARBA00004429"/>
    </source>
</evidence>
<dbReference type="Pfam" id="PF13614">
    <property type="entry name" value="AAA_31"/>
    <property type="match status" value="1"/>
</dbReference>
<organism evidence="20 21">
    <name type="scientific">Arenivirga flava</name>
    <dbReference type="NCBI Taxonomy" id="1930060"/>
    <lineage>
        <taxon>Bacteria</taxon>
        <taxon>Bacillati</taxon>
        <taxon>Actinomycetota</taxon>
        <taxon>Actinomycetes</taxon>
        <taxon>Micrococcales</taxon>
        <taxon>Microbacteriaceae</taxon>
        <taxon>Arenivirga</taxon>
    </lineage>
</organism>
<dbReference type="RefSeq" id="WP_284231279.1">
    <property type="nucleotide sequence ID" value="NZ_BSUL01000001.1"/>
</dbReference>
<keyword evidence="10" id="KW-0547">Nucleotide-binding</keyword>
<comment type="similarity">
    <text evidence="4">Belongs to the etk/wzc family.</text>
</comment>
<comment type="catalytic activity">
    <reaction evidence="16">
        <text>L-tyrosyl-[protein] + ATP = O-phospho-L-tyrosyl-[protein] + ADP + H(+)</text>
        <dbReference type="Rhea" id="RHEA:10596"/>
        <dbReference type="Rhea" id="RHEA-COMP:10136"/>
        <dbReference type="Rhea" id="RHEA-COMP:20101"/>
        <dbReference type="ChEBI" id="CHEBI:15378"/>
        <dbReference type="ChEBI" id="CHEBI:30616"/>
        <dbReference type="ChEBI" id="CHEBI:46858"/>
        <dbReference type="ChEBI" id="CHEBI:61978"/>
        <dbReference type="ChEBI" id="CHEBI:456216"/>
        <dbReference type="EC" id="2.7.10.2"/>
    </reaction>
</comment>
<dbReference type="GO" id="GO:0004715">
    <property type="term" value="F:non-membrane spanning protein tyrosine kinase activity"/>
    <property type="evidence" value="ECO:0007669"/>
    <property type="project" value="UniProtKB-EC"/>
</dbReference>
<protein>
    <recommendedName>
        <fullName evidence="5">non-specific protein-tyrosine kinase</fullName>
        <ecNumber evidence="5">2.7.10.2</ecNumber>
    </recommendedName>
</protein>
<comment type="subcellular location">
    <subcellularLocation>
        <location evidence="1">Cell inner membrane</location>
        <topology evidence="1">Multi-pass membrane protein</topology>
    </subcellularLocation>
</comment>
<dbReference type="AlphaFoldDB" id="A0AA37UJF5"/>
<dbReference type="EC" id="2.7.10.2" evidence="5"/>
<evidence type="ECO:0000256" key="3">
    <source>
        <dbReference type="ARBA" id="ARBA00007316"/>
    </source>
</evidence>
<dbReference type="SUPFAM" id="SSF52540">
    <property type="entry name" value="P-loop containing nucleoside triphosphate hydrolases"/>
    <property type="match status" value="1"/>
</dbReference>
<reference evidence="20 21" key="1">
    <citation type="journal article" date="2014" name="Int. J. Syst. Evol. Microbiol.">
        <title>Complete genome sequence of Corynebacterium casei LMG S-19264T (=DSM 44701T), isolated from a smear-ripened cheese.</title>
        <authorList>
            <consortium name="US DOE Joint Genome Institute (JGI-PGF)"/>
            <person name="Walter F."/>
            <person name="Albersmeier A."/>
            <person name="Kalinowski J."/>
            <person name="Ruckert C."/>
        </authorList>
    </citation>
    <scope>NUCLEOTIDE SEQUENCE [LARGE SCALE GENOMIC DNA]</scope>
    <source>
        <strain evidence="20 21">NBRC 112289</strain>
    </source>
</reference>
<evidence type="ECO:0000256" key="14">
    <source>
        <dbReference type="ARBA" id="ARBA00023136"/>
    </source>
</evidence>
<evidence type="ECO:0000256" key="15">
    <source>
        <dbReference type="ARBA" id="ARBA00023137"/>
    </source>
</evidence>
<comment type="similarity">
    <text evidence="2">Belongs to the CpsC/CapA family.</text>
</comment>
<evidence type="ECO:0000256" key="10">
    <source>
        <dbReference type="ARBA" id="ARBA00022741"/>
    </source>
</evidence>
<keyword evidence="7" id="KW-0997">Cell inner membrane</keyword>
<dbReference type="Gene3D" id="3.40.50.300">
    <property type="entry name" value="P-loop containing nucleotide triphosphate hydrolases"/>
    <property type="match status" value="1"/>
</dbReference>
<evidence type="ECO:0000256" key="9">
    <source>
        <dbReference type="ARBA" id="ARBA00022692"/>
    </source>
</evidence>
<evidence type="ECO:0000256" key="16">
    <source>
        <dbReference type="ARBA" id="ARBA00051245"/>
    </source>
</evidence>
<dbReference type="CDD" id="cd05387">
    <property type="entry name" value="BY-kinase"/>
    <property type="match status" value="1"/>
</dbReference>
<evidence type="ECO:0000256" key="13">
    <source>
        <dbReference type="ARBA" id="ARBA00022989"/>
    </source>
</evidence>
<dbReference type="NCBIfam" id="TIGR01007">
    <property type="entry name" value="eps_fam"/>
    <property type="match status" value="1"/>
</dbReference>
<dbReference type="FunFam" id="3.40.50.300:FF:000527">
    <property type="entry name" value="Tyrosine-protein kinase etk"/>
    <property type="match status" value="1"/>
</dbReference>
<evidence type="ECO:0000256" key="11">
    <source>
        <dbReference type="ARBA" id="ARBA00022777"/>
    </source>
</evidence>
<dbReference type="GO" id="GO:0042802">
    <property type="term" value="F:identical protein binding"/>
    <property type="evidence" value="ECO:0007669"/>
    <property type="project" value="UniProtKB-ARBA"/>
</dbReference>
<dbReference type="InterPro" id="IPR003856">
    <property type="entry name" value="LPS_length_determ_N"/>
</dbReference>
<dbReference type="PANTHER" id="PTHR32309:SF13">
    <property type="entry name" value="FERRIC ENTEROBACTIN TRANSPORT PROTEIN FEPE"/>
    <property type="match status" value="1"/>
</dbReference>
<evidence type="ECO:0000256" key="7">
    <source>
        <dbReference type="ARBA" id="ARBA00022519"/>
    </source>
</evidence>
<evidence type="ECO:0000313" key="21">
    <source>
        <dbReference type="Proteomes" id="UP001157160"/>
    </source>
</evidence>
<evidence type="ECO:0000259" key="18">
    <source>
        <dbReference type="Pfam" id="PF02706"/>
    </source>
</evidence>
<dbReference type="InterPro" id="IPR027417">
    <property type="entry name" value="P-loop_NTPase"/>
</dbReference>
<evidence type="ECO:0000313" key="20">
    <source>
        <dbReference type="EMBL" id="GMA28070.1"/>
    </source>
</evidence>
<dbReference type="InterPro" id="IPR050445">
    <property type="entry name" value="Bact_polysacc_biosynth/exp"/>
</dbReference>
<comment type="caution">
    <text evidence="20">The sequence shown here is derived from an EMBL/GenBank/DDBJ whole genome shotgun (WGS) entry which is preliminary data.</text>
</comment>
<evidence type="ECO:0000256" key="17">
    <source>
        <dbReference type="SAM" id="Phobius"/>
    </source>
</evidence>
<dbReference type="GO" id="GO:0005886">
    <property type="term" value="C:plasma membrane"/>
    <property type="evidence" value="ECO:0007669"/>
    <property type="project" value="UniProtKB-SubCell"/>
</dbReference>
<keyword evidence="13 17" id="KW-1133">Transmembrane helix</keyword>
<accession>A0AA37UJF5</accession>
<keyword evidence="11" id="KW-0418">Kinase</keyword>
<feature type="domain" description="Polysaccharide chain length determinant N-terminal" evidence="18">
    <location>
        <begin position="2"/>
        <end position="89"/>
    </location>
</feature>
<evidence type="ECO:0000256" key="8">
    <source>
        <dbReference type="ARBA" id="ARBA00022679"/>
    </source>
</evidence>
<evidence type="ECO:0000256" key="6">
    <source>
        <dbReference type="ARBA" id="ARBA00022475"/>
    </source>
</evidence>
<dbReference type="GO" id="GO:0005524">
    <property type="term" value="F:ATP binding"/>
    <property type="evidence" value="ECO:0007669"/>
    <property type="project" value="UniProtKB-KW"/>
</dbReference>
<keyword evidence="12" id="KW-0067">ATP-binding</keyword>
<keyword evidence="21" id="KW-1185">Reference proteome</keyword>
<gene>
    <name evidence="20" type="ORF">GCM10025874_13230</name>
</gene>
<keyword evidence="15" id="KW-0829">Tyrosine-protein kinase</keyword>
<dbReference type="InterPro" id="IPR005702">
    <property type="entry name" value="Wzc-like_C"/>
</dbReference>
<evidence type="ECO:0000256" key="12">
    <source>
        <dbReference type="ARBA" id="ARBA00022840"/>
    </source>
</evidence>
<dbReference type="Proteomes" id="UP001157160">
    <property type="component" value="Unassembled WGS sequence"/>
</dbReference>
<evidence type="ECO:0000256" key="2">
    <source>
        <dbReference type="ARBA" id="ARBA00006683"/>
    </source>
</evidence>
<name>A0AA37UJF5_9MICO</name>
<dbReference type="Pfam" id="PF02706">
    <property type="entry name" value="Wzz"/>
    <property type="match status" value="1"/>
</dbReference>
<comment type="similarity">
    <text evidence="3">Belongs to the CpsD/CapB family.</text>
</comment>
<keyword evidence="6" id="KW-1003">Cell membrane</keyword>
<proteinExistence type="inferred from homology"/>
<sequence length="457" mass="48274">MELRDYLRVLRRGWLLIVLFVLVGVGASATYSLVLTPQYEAGTRVFVAADSAANVSDLGAGNSYTQQIVRSYVEVVGTAAVLEPVIDELDLDSTVGELAEQVTATSDLNTVILNVTVLDPNPVQAADIANAVTASLVDVVGTLTPQTAEGTTPIAVNTVQPATVPESPVSPRVPLNIALGLLVGLALGVGIAVLREVLDTRVRGERDIEQVLDVPLLGGVAFDPKAKERPLIVQVDPKSPRAEAFRTLRTNLQFLELGSTSRSFVITSSLQSEGKSTTTANLAITMRDSGQNVLIIDADLRRPKVAKYFGLEGAIGMTDVLLGRVNLDDAIQPWGPRELHVLPAGTIPPNPSELLGSAAMKQLIEVLATRYDTILFDAPPLLPVTDAAILSKSASGAILVVAAGRVHKQQLAAAASALENVGARLLGAVPTLLPTKGPDAYGYGRYGYSYSYEEGKD</sequence>
<evidence type="ECO:0000256" key="4">
    <source>
        <dbReference type="ARBA" id="ARBA00008883"/>
    </source>
</evidence>
<dbReference type="InterPro" id="IPR025669">
    <property type="entry name" value="AAA_dom"/>
</dbReference>
<keyword evidence="14 17" id="KW-0472">Membrane</keyword>
<dbReference type="EMBL" id="BSUL01000001">
    <property type="protein sequence ID" value="GMA28070.1"/>
    <property type="molecule type" value="Genomic_DNA"/>
</dbReference>
<keyword evidence="8" id="KW-0808">Transferase</keyword>